<dbReference type="PANTHER" id="PTHR42673">
    <property type="entry name" value="MALEYLACETOACETATE ISOMERASE"/>
    <property type="match status" value="1"/>
</dbReference>
<keyword evidence="3" id="KW-1185">Reference proteome</keyword>
<dbReference type="InterPro" id="IPR040079">
    <property type="entry name" value="Glutathione_S-Trfase"/>
</dbReference>
<dbReference type="PANTHER" id="PTHR42673:SF4">
    <property type="entry name" value="MALEYLACETOACETATE ISOMERASE"/>
    <property type="match status" value="1"/>
</dbReference>
<dbReference type="EMBL" id="JAUSVO010000003">
    <property type="protein sequence ID" value="MDQ0437782.1"/>
    <property type="molecule type" value="Genomic_DNA"/>
</dbReference>
<comment type="caution">
    <text evidence="2">The sequence shown here is derived from an EMBL/GenBank/DDBJ whole genome shotgun (WGS) entry which is preliminary data.</text>
</comment>
<dbReference type="Gene3D" id="3.40.30.10">
    <property type="entry name" value="Glutaredoxin"/>
    <property type="match status" value="1"/>
</dbReference>
<dbReference type="CDD" id="cd03194">
    <property type="entry name" value="GST_C_3"/>
    <property type="match status" value="1"/>
</dbReference>
<organism evidence="2 3">
    <name type="scientific">Kaistia dalseonensis</name>
    <dbReference type="NCBI Taxonomy" id="410840"/>
    <lineage>
        <taxon>Bacteria</taxon>
        <taxon>Pseudomonadati</taxon>
        <taxon>Pseudomonadota</taxon>
        <taxon>Alphaproteobacteria</taxon>
        <taxon>Hyphomicrobiales</taxon>
        <taxon>Kaistiaceae</taxon>
        <taxon>Kaistia</taxon>
    </lineage>
</organism>
<evidence type="ECO:0000259" key="1">
    <source>
        <dbReference type="PROSITE" id="PS50404"/>
    </source>
</evidence>
<dbReference type="InterPro" id="IPR004045">
    <property type="entry name" value="Glutathione_S-Trfase_N"/>
</dbReference>
<gene>
    <name evidence="2" type="ORF">QO014_002174</name>
</gene>
<dbReference type="Pfam" id="PF13410">
    <property type="entry name" value="GST_C_2"/>
    <property type="match status" value="1"/>
</dbReference>
<proteinExistence type="predicted"/>
<evidence type="ECO:0000313" key="3">
    <source>
        <dbReference type="Proteomes" id="UP001241603"/>
    </source>
</evidence>
<dbReference type="SFLD" id="SFLDS00019">
    <property type="entry name" value="Glutathione_Transferase_(cytos"/>
    <property type="match status" value="1"/>
</dbReference>
<name>A0ABU0H642_9HYPH</name>
<dbReference type="Gene3D" id="1.20.1050.10">
    <property type="match status" value="1"/>
</dbReference>
<evidence type="ECO:0000313" key="2">
    <source>
        <dbReference type="EMBL" id="MDQ0437782.1"/>
    </source>
</evidence>
<dbReference type="Proteomes" id="UP001241603">
    <property type="component" value="Unassembled WGS sequence"/>
</dbReference>
<dbReference type="RefSeq" id="WP_266348714.1">
    <property type="nucleotide sequence ID" value="NZ_JAPKNG010000003.1"/>
</dbReference>
<keyword evidence="2" id="KW-0808">Transferase</keyword>
<dbReference type="SFLD" id="SFLDG00358">
    <property type="entry name" value="Main_(cytGST)"/>
    <property type="match status" value="1"/>
</dbReference>
<dbReference type="SUPFAM" id="SSF52833">
    <property type="entry name" value="Thioredoxin-like"/>
    <property type="match status" value="1"/>
</dbReference>
<dbReference type="InterPro" id="IPR036282">
    <property type="entry name" value="Glutathione-S-Trfase_C_sf"/>
</dbReference>
<protein>
    <submittedName>
        <fullName evidence="2">Glutathione S-transferase</fullName>
        <ecNumber evidence="2">2.5.1.18</ecNumber>
    </submittedName>
</protein>
<dbReference type="PROSITE" id="PS50404">
    <property type="entry name" value="GST_NTER"/>
    <property type="match status" value="1"/>
</dbReference>
<dbReference type="Pfam" id="PF13409">
    <property type="entry name" value="GST_N_2"/>
    <property type="match status" value="1"/>
</dbReference>
<dbReference type="CDD" id="cd03043">
    <property type="entry name" value="GST_N_1"/>
    <property type="match status" value="1"/>
</dbReference>
<dbReference type="EC" id="2.5.1.18" evidence="2"/>
<feature type="domain" description="GST N-terminal" evidence="1">
    <location>
        <begin position="4"/>
        <end position="88"/>
    </location>
</feature>
<sequence length="214" mass="23951">MTDFTIVLGTRIWSTWSMRPWLALRRTGASFEEVVIELRRPDTRENVLAVSPSGFVPLLIDRRSDTPIKVWDSLAIAEYLAESFPEAGLWPSDPAARAVARSVSAEMHSGFRPMRMAMPMDLFAHLPGQGIDSEDVAADIRRIDQIFCDCRTAYGQSGPYLFGHFTIADAMFAPVVSRFRTYEPALTGIAARYVETMLADDGFIAWEEAARRAL</sequence>
<reference evidence="2 3" key="1">
    <citation type="submission" date="2023-07" db="EMBL/GenBank/DDBJ databases">
        <title>Genomic Encyclopedia of Type Strains, Phase IV (KMG-IV): sequencing the most valuable type-strain genomes for metagenomic binning, comparative biology and taxonomic classification.</title>
        <authorList>
            <person name="Goeker M."/>
        </authorList>
    </citation>
    <scope>NUCLEOTIDE SEQUENCE [LARGE SCALE GENOMIC DNA]</scope>
    <source>
        <strain evidence="2 3">B6-8</strain>
    </source>
</reference>
<dbReference type="GO" id="GO:0004364">
    <property type="term" value="F:glutathione transferase activity"/>
    <property type="evidence" value="ECO:0007669"/>
    <property type="project" value="UniProtKB-EC"/>
</dbReference>
<accession>A0ABU0H642</accession>
<dbReference type="SUPFAM" id="SSF47616">
    <property type="entry name" value="GST C-terminal domain-like"/>
    <property type="match status" value="1"/>
</dbReference>
<dbReference type="InterPro" id="IPR036249">
    <property type="entry name" value="Thioredoxin-like_sf"/>
</dbReference>